<protein>
    <submittedName>
        <fullName evidence="2">TANFOR domain-containing protein</fullName>
    </submittedName>
</protein>
<dbReference type="STRING" id="947013.SAMN04488109_5978"/>
<dbReference type="Proteomes" id="UP000184212">
    <property type="component" value="Unassembled WGS sequence"/>
</dbReference>
<evidence type="ECO:0000313" key="3">
    <source>
        <dbReference type="Proteomes" id="UP000184212"/>
    </source>
</evidence>
<sequence length="2127" mass="230428">MKSIPLPNEKSILAIFLLVVPLSLMAQSVNISSVQVVAPYSPMLADYANNPSKIVITTQLLGAGEIKVRLFATLKGDNGVEIKTNLSAFNSLDEITLNAATPVKVVNAMAIRNVFDLTGVDVTGTSAANLSANGLPNGNYQLCVQAYTLFIDPASGQQTIVQASDEKCSATFVISPPPVTVTIANVQTVPPYSANLSDFLNNPSKSIITINSNVTTGEYKIRLFATLKGDNGVQLKTNTSAFNTLDDVVLTPASPTRVVNGLFIQNLFEPNFVDFQGITATQLQETGLPPGNYELCVEAYRVQTDPAGGQTIVSASNSTCSNPFAVTASSASVSVVNVQIIPPYSNRLSDFLNTPSKVMITVNSNVSMSGYKVKLIATLKGDNNTVIATNATAIDNLETITLNAGPQTQVLNATAVSNLFNAEYVSLQNISYEALVNGGGLPEGVYELCITAVAAEANPQLGQQKGEALSPERCSNPMVVTDLEPPVIINPFSGSDVEAHLPQNIVFTWSIPAGAKPGLQYDFKVVEILDSMRNVNDAMQSATDPAFFERTTQSNVLLFGPGEPTLTPGNRYAYTVTALDPNNTQVFRNGGRSEVGYFTYRPSKKIPAPIPPQSNPPEDKKDDEPENPIALMDAPELDCSCKKTVSDKTVNNANAKPGSEVQLGAFKLTLGNDVVEKSGKLSGSGTIPVPFLNNKLLKLRVVFADLEVNASNQAVKGTVKAKRNGNAVSVLPTADKPDVKPAPFSINDITKVGDFVKNTANNAIASVNNSINSAGWEMPFGMQTEIEGEAVTVAITDVVFTPEQAGFNACLAFDIPEGNDTHTLALGAKNVCLKDNTGLCGDAVLFLVEDLKINELNFTFVKATGNNDSQAGTYAIIDPDGFKQLHVIAEYEFSQSVIVNQKDKGPVKATFETDIKSWNNWYASVSIDSFYVAGYEEWGFNLKKPAVFDHSDTFNPDDIPKDKIEGKANHLDKTWKGFFFSDLEASLPALIKRADDKPISLSVKNFMIDKQGLTGDISADDVLAISDGDLDGWYYSLDNINVRFVNSSFIKGGLNGKLLLPTSGDPEKTHQDELDYTCTLSQPPQKDSSMVFQFVIKPKDNLHVKLWAATINLDKTSNITVSNAKNKFNAVATLNGDISIEADLSPIPKLSFKAMQFQDLKLMTKAPYIAGKVNFGFASPQKTASGFPVTISAIKPELKGSSAGVTFDLSISLTDIAALPKGTFNLGVIGDIAFKDGRPSWGNPHLEVNKIEVKGPLGPLDLNGEIDFFDKDATYGNGLRGGIEVKLSLGVTKIKIDSHVMFGQTSFNYWYVDLSYLQSIGTPIVPPVSLFGLGGGVYYNMSKAQDISPAALLNGVTNDLNRYKPQSNVIGFKASVVVGVGNGTPFHAKGELSMEFTDKFGVLQVGLDIDAAMMAELTSDINAAPINGHGHIGYDFVQKIFDAGVGLNVNYKAITGSGFLAVNINGQNGEWYFLLGEPDKRVNVNLANLATINAYFMMGSSIPGIPDPPAAILKDFPDYKSSRDQSVYANSLNPGFGFGAGLAYGPVDLTFLMFYMHFSAIIGFDVNMRQYSVGCNGDNDLPGVNGWYANGQFYALAKFLFGINLDVWFYSGKFNIADVEAAALFNAGLMNPTWFEGWLYGHVDVLGGLISGTMHFHAMVGEKCVPASNPLGSDLPIISALKPSNAESDISIARNPQAAFNYPVNNAFDVTSHSDKGDEVLRSIRIDLTDFTVRRTSDNVMVADLNNNKNMSMTEEMKLATLYTAEAFDPQTEYTITATVKAFDAKTNQPLLFKGNPIIETQATTFKTGDCLHRLDENAQMMLGSYPFKNQRYLLQKEQPTGFIQLDKNYPCLINDPGYDLIAQFVSYKTPSQTSQQEVPVQQAGDRLTFTIPTLPNETITALRIIKRRKVNKQMMAQKVSLTADSKNLYVSGQGEQSNSLDVTSNVISGNSESADKAKDLELYSYYFRTSKYNTLAEKLSHGDQSVVARRDGIGNLEGYAADFNFEEGFDVYDVTETQFEAFGDKYVIYPLVHISEAAPGNSWIQNYVKNSFYANWKNASLNSGDYSVDIRPINIRKYATGAQCLTFEPSLNPVGFLPMTAESPLSELEITTATSKVAHQYALKFK</sequence>
<dbReference type="EMBL" id="FQWQ01000005">
    <property type="protein sequence ID" value="SHH90567.1"/>
    <property type="molecule type" value="Genomic_DNA"/>
</dbReference>
<dbReference type="RefSeq" id="WP_073141964.1">
    <property type="nucleotide sequence ID" value="NZ_FQWQ01000005.1"/>
</dbReference>
<gene>
    <name evidence="2" type="ORF">SAMN04488109_5978</name>
</gene>
<accession>A0A1M5WSN3</accession>
<evidence type="ECO:0000313" key="2">
    <source>
        <dbReference type="EMBL" id="SHH90567.1"/>
    </source>
</evidence>
<evidence type="ECO:0000256" key="1">
    <source>
        <dbReference type="SAM" id="MobiDB-lite"/>
    </source>
</evidence>
<feature type="region of interest" description="Disordered" evidence="1">
    <location>
        <begin position="602"/>
        <end position="629"/>
    </location>
</feature>
<dbReference type="OrthoDB" id="1521695at2"/>
<proteinExistence type="predicted"/>
<reference evidence="2 3" key="1">
    <citation type="submission" date="2016-11" db="EMBL/GenBank/DDBJ databases">
        <authorList>
            <person name="Jaros S."/>
            <person name="Januszkiewicz K."/>
            <person name="Wedrychowicz H."/>
        </authorList>
    </citation>
    <scope>NUCLEOTIDE SEQUENCE [LARGE SCALE GENOMIC DNA]</scope>
    <source>
        <strain evidence="2 3">DSM 24574</strain>
    </source>
</reference>
<organism evidence="2 3">
    <name type="scientific">Chryseolinea serpens</name>
    <dbReference type="NCBI Taxonomy" id="947013"/>
    <lineage>
        <taxon>Bacteria</taxon>
        <taxon>Pseudomonadati</taxon>
        <taxon>Bacteroidota</taxon>
        <taxon>Cytophagia</taxon>
        <taxon>Cytophagales</taxon>
        <taxon>Fulvivirgaceae</taxon>
        <taxon>Chryseolinea</taxon>
    </lineage>
</organism>
<keyword evidence="3" id="KW-1185">Reference proteome</keyword>
<name>A0A1M5WSN3_9BACT</name>